<dbReference type="PANTHER" id="PTHR45997">
    <property type="entry name" value="DNA LIGASE 4"/>
    <property type="match status" value="1"/>
</dbReference>
<dbReference type="GO" id="GO:0006310">
    <property type="term" value="P:DNA recombination"/>
    <property type="evidence" value="ECO:0007669"/>
    <property type="project" value="UniProtKB-KW"/>
</dbReference>
<dbReference type="Gene3D" id="1.10.3260.10">
    <property type="entry name" value="DNA ligase, ATP-dependent, N-terminal domain"/>
    <property type="match status" value="2"/>
</dbReference>
<comment type="cofactor">
    <cofactor evidence="1">
        <name>Mg(2+)</name>
        <dbReference type="ChEBI" id="CHEBI:18420"/>
    </cofactor>
</comment>
<dbReference type="PROSITE" id="PS50172">
    <property type="entry name" value="BRCT"/>
    <property type="match status" value="1"/>
</dbReference>
<keyword evidence="19" id="KW-1185">Reference proteome</keyword>
<keyword evidence="8" id="KW-0227">DNA damage</keyword>
<evidence type="ECO:0000256" key="13">
    <source>
        <dbReference type="ARBA" id="ARBA00023242"/>
    </source>
</evidence>
<evidence type="ECO:0000256" key="14">
    <source>
        <dbReference type="ARBA" id="ARBA00030676"/>
    </source>
</evidence>
<evidence type="ECO:0000259" key="16">
    <source>
        <dbReference type="PROSITE" id="PS50160"/>
    </source>
</evidence>
<keyword evidence="4" id="KW-0436">Ligase</keyword>
<dbReference type="Gene3D" id="3.30.470.30">
    <property type="entry name" value="DNA ligase/mRNA capping enzyme"/>
    <property type="match status" value="1"/>
</dbReference>
<dbReference type="GO" id="GO:0005958">
    <property type="term" value="C:DNA-dependent protein kinase-DNA ligase 4 complex"/>
    <property type="evidence" value="ECO:0007669"/>
    <property type="project" value="TreeGrafter"/>
</dbReference>
<dbReference type="GO" id="GO:0005524">
    <property type="term" value="F:ATP binding"/>
    <property type="evidence" value="ECO:0007669"/>
    <property type="project" value="UniProtKB-KW"/>
</dbReference>
<protein>
    <recommendedName>
        <fullName evidence="15">DNA ligase IV</fullName>
    </recommendedName>
    <alternativeName>
        <fullName evidence="14">Polydeoxyribonucleotide synthase [ATP] 4</fullName>
    </alternativeName>
</protein>
<comment type="subcellular location">
    <subcellularLocation>
        <location evidence="2">Nucleus</location>
    </subcellularLocation>
</comment>
<keyword evidence="11" id="KW-0233">DNA recombination</keyword>
<dbReference type="SUPFAM" id="SSF56091">
    <property type="entry name" value="DNA ligase/mRNA capping enzyme, catalytic domain"/>
    <property type="match status" value="1"/>
</dbReference>
<keyword evidence="7" id="KW-0547">Nucleotide-binding</keyword>
<dbReference type="GO" id="GO:0003910">
    <property type="term" value="F:DNA ligase (ATP) activity"/>
    <property type="evidence" value="ECO:0007669"/>
    <property type="project" value="InterPro"/>
</dbReference>
<evidence type="ECO:0000256" key="7">
    <source>
        <dbReference type="ARBA" id="ARBA00022741"/>
    </source>
</evidence>
<sequence>MAASAEEVAKVFKFSALCESLDRIRHMPRDVGKSKFFRQRALREVLARWKSMFGENLTPNYFPLVRILANHHDSRKYRMKENATKAVEKLSTEVASRNTAAKTELTIFSLNESLDKVTHDELSEEELRDLLKGCASERELFWIFQILLRKVENVLGISSSTILNCIHPNASQMRQSGASLKKICELAAENKLWDESSLLFKSFEPMLLARVKGGLSTGINVYDKLVKYCGVPFYTQVKFDGEHFLLHRKSGEYRLISRNQLDHSEKIGPLLFHRIDPYFDPSVESCVFDGELLLWDVFDNKHVGKGRRASDGRAYDVKNLREDGSCIPCMAVFDIIFLNGRSLLDVPLNERLKLLDTVFQKQDKSAIFIGDFQIVNSREEFANFFEIAMQAHEEGVVVKKMDSLYRIGVRSMANGCFKVKPFHLGSETIDVAVVGVDRAGDGHIQSYTVAVLREGKYSIVGKVGAGLDYNTKEHLRLRLEKDQGLFRGDSVPEWIHNDYSSNDLPTDYVPKNNLQVLEVVNKAIGVVDNRLHAPVIKFYRDDKPVTDIDTYEAFQEFDEILRAQSVAAAGSAAPSERKKPAAVPQVMDEYKVVKKAKVDEVGTGFKGIQFCILRGSGDVTIQKLRDIVESFGGTCVANPTKKTEFVISGELHHIKTKAIVRSNKHNVIDSLWLLQCEKASEVVPLRKDYVMHVADASLLTKFGFSSVTDDDKSEETGCAEEMTE</sequence>
<accession>A0A0N4UVV4</accession>
<evidence type="ECO:0000256" key="6">
    <source>
        <dbReference type="ARBA" id="ARBA00022737"/>
    </source>
</evidence>
<dbReference type="OrthoDB" id="206088at2759"/>
<dbReference type="InterPro" id="IPR036599">
    <property type="entry name" value="DNA_ligase_N_sf"/>
</dbReference>
<dbReference type="SUPFAM" id="SSF52113">
    <property type="entry name" value="BRCT domain"/>
    <property type="match status" value="1"/>
</dbReference>
<dbReference type="InterPro" id="IPR012310">
    <property type="entry name" value="DNA_ligase_ATP-dep_cent"/>
</dbReference>
<dbReference type="GO" id="GO:0006303">
    <property type="term" value="P:double-strand break repair via nonhomologous end joining"/>
    <property type="evidence" value="ECO:0007669"/>
    <property type="project" value="TreeGrafter"/>
</dbReference>
<dbReference type="SUPFAM" id="SSF50249">
    <property type="entry name" value="Nucleic acid-binding proteins"/>
    <property type="match status" value="1"/>
</dbReference>
<dbReference type="EMBL" id="UXUI01007195">
    <property type="protein sequence ID" value="VDD86156.1"/>
    <property type="molecule type" value="Genomic_DNA"/>
</dbReference>
<keyword evidence="6" id="KW-0677">Repeat</keyword>
<dbReference type="GO" id="GO:0046872">
    <property type="term" value="F:metal ion binding"/>
    <property type="evidence" value="ECO:0007669"/>
    <property type="project" value="UniProtKB-KW"/>
</dbReference>
<evidence type="ECO:0000256" key="12">
    <source>
        <dbReference type="ARBA" id="ARBA00023204"/>
    </source>
</evidence>
<dbReference type="AlphaFoldDB" id="A0A0N4UVV4"/>
<dbReference type="GO" id="GO:0006297">
    <property type="term" value="P:nucleotide-excision repair, DNA gap filling"/>
    <property type="evidence" value="ECO:0007669"/>
    <property type="project" value="TreeGrafter"/>
</dbReference>
<dbReference type="InterPro" id="IPR012340">
    <property type="entry name" value="NA-bd_OB-fold"/>
</dbReference>
<evidence type="ECO:0000256" key="9">
    <source>
        <dbReference type="ARBA" id="ARBA00022840"/>
    </source>
</evidence>
<dbReference type="PANTHER" id="PTHR45997:SF1">
    <property type="entry name" value="DNA LIGASE 4"/>
    <property type="match status" value="1"/>
</dbReference>
<evidence type="ECO:0000313" key="18">
    <source>
        <dbReference type="EMBL" id="VDD86156.1"/>
    </source>
</evidence>
<reference evidence="18 19" key="2">
    <citation type="submission" date="2018-10" db="EMBL/GenBank/DDBJ databases">
        <authorList>
            <consortium name="Pathogen Informatics"/>
        </authorList>
    </citation>
    <scope>NUCLEOTIDE SEQUENCE [LARGE SCALE GENOMIC DNA]</scope>
</reference>
<feature type="domain" description="BRCT" evidence="17">
    <location>
        <begin position="600"/>
        <end position="690"/>
    </location>
</feature>
<evidence type="ECO:0000256" key="10">
    <source>
        <dbReference type="ARBA" id="ARBA00022842"/>
    </source>
</evidence>
<keyword evidence="13" id="KW-0539">Nucleus</keyword>
<evidence type="ECO:0000256" key="11">
    <source>
        <dbReference type="ARBA" id="ARBA00023172"/>
    </source>
</evidence>
<evidence type="ECO:0000313" key="20">
    <source>
        <dbReference type="WBParaSite" id="EVEC_0000159101-mRNA-1"/>
    </source>
</evidence>
<dbReference type="InterPro" id="IPR029710">
    <property type="entry name" value="LIG4"/>
</dbReference>
<keyword evidence="10" id="KW-0460">Magnesium</keyword>
<name>A0A0N4UVV4_ENTVE</name>
<dbReference type="Proteomes" id="UP000274131">
    <property type="component" value="Unassembled WGS sequence"/>
</dbReference>
<dbReference type="InterPro" id="IPR036420">
    <property type="entry name" value="BRCT_dom_sf"/>
</dbReference>
<dbReference type="STRING" id="51028.A0A0N4UVV4"/>
<evidence type="ECO:0000256" key="1">
    <source>
        <dbReference type="ARBA" id="ARBA00001946"/>
    </source>
</evidence>
<dbReference type="GO" id="GO:0003677">
    <property type="term" value="F:DNA binding"/>
    <property type="evidence" value="ECO:0007669"/>
    <property type="project" value="InterPro"/>
</dbReference>
<gene>
    <name evidence="18" type="ORF">EVEC_LOCUS1299</name>
</gene>
<feature type="domain" description="ATP-dependent DNA ligase family profile" evidence="16">
    <location>
        <begin position="321"/>
        <end position="442"/>
    </location>
</feature>
<dbReference type="Gene3D" id="3.40.50.10190">
    <property type="entry name" value="BRCT domain"/>
    <property type="match status" value="1"/>
</dbReference>
<dbReference type="Pfam" id="PF16589">
    <property type="entry name" value="BRCT_2"/>
    <property type="match status" value="1"/>
</dbReference>
<dbReference type="InterPro" id="IPR012308">
    <property type="entry name" value="DNA_ligase_ATP-dep_N"/>
</dbReference>
<dbReference type="InterPro" id="IPR044125">
    <property type="entry name" value="Adenylation_DNA_ligase_IV"/>
</dbReference>
<evidence type="ECO:0000256" key="4">
    <source>
        <dbReference type="ARBA" id="ARBA00022598"/>
    </source>
</evidence>
<organism evidence="20">
    <name type="scientific">Enterobius vermicularis</name>
    <name type="common">Human pinworm</name>
    <dbReference type="NCBI Taxonomy" id="51028"/>
    <lineage>
        <taxon>Eukaryota</taxon>
        <taxon>Metazoa</taxon>
        <taxon>Ecdysozoa</taxon>
        <taxon>Nematoda</taxon>
        <taxon>Chromadorea</taxon>
        <taxon>Rhabditida</taxon>
        <taxon>Spirurina</taxon>
        <taxon>Oxyuridomorpha</taxon>
        <taxon>Oxyuroidea</taxon>
        <taxon>Oxyuridae</taxon>
        <taxon>Enterobius</taxon>
    </lineage>
</organism>
<keyword evidence="5" id="KW-0479">Metal-binding</keyword>
<evidence type="ECO:0000256" key="8">
    <source>
        <dbReference type="ARBA" id="ARBA00022763"/>
    </source>
</evidence>
<evidence type="ECO:0000313" key="19">
    <source>
        <dbReference type="Proteomes" id="UP000274131"/>
    </source>
</evidence>
<dbReference type="InterPro" id="IPR001357">
    <property type="entry name" value="BRCT_dom"/>
</dbReference>
<dbReference type="PROSITE" id="PS50160">
    <property type="entry name" value="DNA_LIGASE_A3"/>
    <property type="match status" value="1"/>
</dbReference>
<keyword evidence="9" id="KW-0067">ATP-binding</keyword>
<dbReference type="GO" id="GO:0032807">
    <property type="term" value="C:DNA ligase IV complex"/>
    <property type="evidence" value="ECO:0007669"/>
    <property type="project" value="TreeGrafter"/>
</dbReference>
<dbReference type="WBParaSite" id="EVEC_0000159101-mRNA-1">
    <property type="protein sequence ID" value="EVEC_0000159101-mRNA-1"/>
    <property type="gene ID" value="EVEC_0000159101"/>
</dbReference>
<evidence type="ECO:0000256" key="2">
    <source>
        <dbReference type="ARBA" id="ARBA00004123"/>
    </source>
</evidence>
<dbReference type="Pfam" id="PF01068">
    <property type="entry name" value="DNA_ligase_A_M"/>
    <property type="match status" value="1"/>
</dbReference>
<dbReference type="CDD" id="cd07903">
    <property type="entry name" value="Adenylation_DNA_ligase_IV"/>
    <property type="match status" value="1"/>
</dbReference>
<evidence type="ECO:0000256" key="5">
    <source>
        <dbReference type="ARBA" id="ARBA00022723"/>
    </source>
</evidence>
<dbReference type="Pfam" id="PF04675">
    <property type="entry name" value="DNA_ligase_A_N"/>
    <property type="match status" value="1"/>
</dbReference>
<reference evidence="20" key="1">
    <citation type="submission" date="2016-04" db="UniProtKB">
        <authorList>
            <consortium name="WormBaseParasite"/>
        </authorList>
    </citation>
    <scope>IDENTIFICATION</scope>
</reference>
<evidence type="ECO:0000256" key="3">
    <source>
        <dbReference type="ARBA" id="ARBA00007572"/>
    </source>
</evidence>
<evidence type="ECO:0000259" key="17">
    <source>
        <dbReference type="PROSITE" id="PS50172"/>
    </source>
</evidence>
<comment type="similarity">
    <text evidence="3">Belongs to the ATP-dependent DNA ligase family.</text>
</comment>
<evidence type="ECO:0000256" key="15">
    <source>
        <dbReference type="ARBA" id="ARBA00031942"/>
    </source>
</evidence>
<keyword evidence="12" id="KW-0234">DNA repair</keyword>
<dbReference type="Gene3D" id="2.40.50.140">
    <property type="entry name" value="Nucleic acid-binding proteins"/>
    <property type="match status" value="1"/>
</dbReference>
<proteinExistence type="inferred from homology"/>